<organism evidence="2 3">
    <name type="scientific">Cricetulus griseus</name>
    <name type="common">Chinese hamster</name>
    <name type="synonym">Cricetulus barabensis griseus</name>
    <dbReference type="NCBI Taxonomy" id="10029"/>
    <lineage>
        <taxon>Eukaryota</taxon>
        <taxon>Metazoa</taxon>
        <taxon>Chordata</taxon>
        <taxon>Craniata</taxon>
        <taxon>Vertebrata</taxon>
        <taxon>Euteleostomi</taxon>
        <taxon>Mammalia</taxon>
        <taxon>Eutheria</taxon>
        <taxon>Euarchontoglires</taxon>
        <taxon>Glires</taxon>
        <taxon>Rodentia</taxon>
        <taxon>Myomorpha</taxon>
        <taxon>Muroidea</taxon>
        <taxon>Cricetidae</taxon>
        <taxon>Cricetinae</taxon>
        <taxon>Cricetulus</taxon>
    </lineage>
</organism>
<name>G3I7N2_CRIGR</name>
<dbReference type="InParanoid" id="G3I7N2"/>
<evidence type="ECO:0000256" key="1">
    <source>
        <dbReference type="SAM" id="SignalP"/>
    </source>
</evidence>
<feature type="chain" id="PRO_5003444862" evidence="1">
    <location>
        <begin position="29"/>
        <end position="71"/>
    </location>
</feature>
<gene>
    <name evidence="2" type="ORF">I79_019526</name>
</gene>
<accession>G3I7N2</accession>
<evidence type="ECO:0000313" key="3">
    <source>
        <dbReference type="Proteomes" id="UP000001075"/>
    </source>
</evidence>
<reference evidence="3" key="1">
    <citation type="journal article" date="2011" name="Nat. Biotechnol.">
        <title>The genomic sequence of the Chinese hamster ovary (CHO)-K1 cell line.</title>
        <authorList>
            <person name="Xu X."/>
            <person name="Nagarajan H."/>
            <person name="Lewis N.E."/>
            <person name="Pan S."/>
            <person name="Cai Z."/>
            <person name="Liu X."/>
            <person name="Chen W."/>
            <person name="Xie M."/>
            <person name="Wang W."/>
            <person name="Hammond S."/>
            <person name="Andersen M.R."/>
            <person name="Neff N."/>
            <person name="Passarelli B."/>
            <person name="Koh W."/>
            <person name="Fan H.C."/>
            <person name="Wang J."/>
            <person name="Gui Y."/>
            <person name="Lee K.H."/>
            <person name="Betenbaugh M.J."/>
            <person name="Quake S.R."/>
            <person name="Famili I."/>
            <person name="Palsson B.O."/>
            <person name="Wang J."/>
        </authorList>
    </citation>
    <scope>NUCLEOTIDE SEQUENCE [LARGE SCALE GENOMIC DNA]</scope>
    <source>
        <strain evidence="3">CHO K1 cell line</strain>
    </source>
</reference>
<keyword evidence="1" id="KW-0732">Signal</keyword>
<dbReference type="AlphaFoldDB" id="G3I7N2"/>
<dbReference type="Proteomes" id="UP000001075">
    <property type="component" value="Unassembled WGS sequence"/>
</dbReference>
<evidence type="ECO:0000313" key="2">
    <source>
        <dbReference type="EMBL" id="EGW04501.1"/>
    </source>
</evidence>
<protein>
    <submittedName>
        <fullName evidence="2">Uncharacterized protein</fullName>
    </submittedName>
</protein>
<proteinExistence type="predicted"/>
<dbReference type="EMBL" id="JH001443">
    <property type="protein sequence ID" value="EGW04501.1"/>
    <property type="molecule type" value="Genomic_DNA"/>
</dbReference>
<feature type="signal peptide" evidence="1">
    <location>
        <begin position="1"/>
        <end position="28"/>
    </location>
</feature>
<sequence>MARLKLKLSRKLLLRVILQTHLLPGSWQAPRWHEDGPCLLAVLRRAVYTLSPGEVPQQDLVMHVMGFSGSF</sequence>